<reference evidence="11" key="1">
    <citation type="submission" date="2021-01" db="EMBL/GenBank/DDBJ databases">
        <title>Whole genome shotgun sequence of Cellulomonas pakistanensis NBRC 110800.</title>
        <authorList>
            <person name="Komaki H."/>
            <person name="Tamura T."/>
        </authorList>
    </citation>
    <scope>NUCLEOTIDE SEQUENCE</scope>
    <source>
        <strain evidence="11">NBRC 110800</strain>
    </source>
</reference>
<evidence type="ECO:0000256" key="5">
    <source>
        <dbReference type="ARBA" id="ARBA00022692"/>
    </source>
</evidence>
<keyword evidence="4" id="KW-1003">Cell membrane</keyword>
<dbReference type="PRINTS" id="PR00758">
    <property type="entry name" value="ARSENICPUMP"/>
</dbReference>
<proteinExistence type="inferred from homology"/>
<keyword evidence="6" id="KW-0677">Repeat</keyword>
<feature type="transmembrane region" description="Helical" evidence="9">
    <location>
        <begin position="357"/>
        <end position="376"/>
    </location>
</feature>
<evidence type="ECO:0000313" key="12">
    <source>
        <dbReference type="Proteomes" id="UP000642125"/>
    </source>
</evidence>
<accession>A0A919U6F6</accession>
<feature type="transmembrane region" description="Helical" evidence="9">
    <location>
        <begin position="172"/>
        <end position="195"/>
    </location>
</feature>
<evidence type="ECO:0000256" key="3">
    <source>
        <dbReference type="ARBA" id="ARBA00022448"/>
    </source>
</evidence>
<dbReference type="RefSeq" id="WP_203668978.1">
    <property type="nucleotide sequence ID" value="NZ_BONO01000017.1"/>
</dbReference>
<feature type="transmembrane region" description="Helical" evidence="9">
    <location>
        <begin position="396"/>
        <end position="419"/>
    </location>
</feature>
<dbReference type="EMBL" id="BONO01000017">
    <property type="protein sequence ID" value="GIG36954.1"/>
    <property type="molecule type" value="Genomic_DNA"/>
</dbReference>
<dbReference type="InterPro" id="IPR004680">
    <property type="entry name" value="Cit_transptr-like_dom"/>
</dbReference>
<evidence type="ECO:0000256" key="9">
    <source>
        <dbReference type="SAM" id="Phobius"/>
    </source>
</evidence>
<keyword evidence="12" id="KW-1185">Reference proteome</keyword>
<comment type="similarity">
    <text evidence="2">Belongs to the CitM (TC 2.A.11) transporter family.</text>
</comment>
<comment type="caution">
    <text evidence="11">The sequence shown here is derived from an EMBL/GenBank/DDBJ whole genome shotgun (WGS) entry which is preliminary data.</text>
</comment>
<evidence type="ECO:0000256" key="4">
    <source>
        <dbReference type="ARBA" id="ARBA00022475"/>
    </source>
</evidence>
<dbReference type="PANTHER" id="PTHR43652">
    <property type="entry name" value="BASIC AMINO ACID ANTIPORTER YFCC-RELATED"/>
    <property type="match status" value="1"/>
</dbReference>
<feature type="transmembrane region" description="Helical" evidence="9">
    <location>
        <begin position="135"/>
        <end position="160"/>
    </location>
</feature>
<organism evidence="11 12">
    <name type="scientific">Cellulomonas pakistanensis</name>
    <dbReference type="NCBI Taxonomy" id="992287"/>
    <lineage>
        <taxon>Bacteria</taxon>
        <taxon>Bacillati</taxon>
        <taxon>Actinomycetota</taxon>
        <taxon>Actinomycetes</taxon>
        <taxon>Micrococcales</taxon>
        <taxon>Cellulomonadaceae</taxon>
        <taxon>Cellulomonas</taxon>
    </lineage>
</organism>
<protein>
    <submittedName>
        <fullName evidence="11">Cation transporter</fullName>
    </submittedName>
</protein>
<sequence length="421" mass="41790">MPDATLSLIVLGAAVALFVWNRLPAAVVAVLTTLALAATGVLTEQQALAGFGDPVVVFIASLFVLSDGLEASGVTAWAGRQLLAHAGVGRTRVLVGLMGLGAVLAALVTPNGAAAAGLPVLVLVARRAGLAASRLAIPLASAASAGALLTLSGSPVNVIVADALQEATGRTFGFFEFAALGVPLVLVTAAVAVLLGDRLLPDRPAAAPDDHPPAVRTVPDRLGARAAWALGVLVATIALLASGAVTAATAGLLGATAMVLTGATTAPHALRAIPWGTLVLIGGLIPLSVAIAESGAADLLADAVVGVVPEGEGRLLLVALFLLTVALGQFVSNAATVLVVTPIALSAAEAVGIAAEPVLMLVAAAGAASFLTPIATPANMIVRDAGGYRFGDYWRLGLVTTGAWLLVVVALVPVVWPLAPR</sequence>
<gene>
    <name evidence="11" type="ORF">Cpa01nite_23350</name>
</gene>
<dbReference type="Pfam" id="PF03600">
    <property type="entry name" value="CitMHS"/>
    <property type="match status" value="1"/>
</dbReference>
<dbReference type="GO" id="GO:0015105">
    <property type="term" value="F:arsenite transmembrane transporter activity"/>
    <property type="evidence" value="ECO:0007669"/>
    <property type="project" value="InterPro"/>
</dbReference>
<feature type="transmembrane region" description="Helical" evidence="9">
    <location>
        <begin position="227"/>
        <end position="260"/>
    </location>
</feature>
<name>A0A919U6F6_9CELL</name>
<evidence type="ECO:0000256" key="6">
    <source>
        <dbReference type="ARBA" id="ARBA00022737"/>
    </source>
</evidence>
<feature type="transmembrane region" description="Helical" evidence="9">
    <location>
        <begin position="272"/>
        <end position="292"/>
    </location>
</feature>
<dbReference type="Proteomes" id="UP000642125">
    <property type="component" value="Unassembled WGS sequence"/>
</dbReference>
<feature type="domain" description="Citrate transporter-like" evidence="10">
    <location>
        <begin position="16"/>
        <end position="362"/>
    </location>
</feature>
<dbReference type="GO" id="GO:0005886">
    <property type="term" value="C:plasma membrane"/>
    <property type="evidence" value="ECO:0007669"/>
    <property type="project" value="UniProtKB-SubCell"/>
</dbReference>
<evidence type="ECO:0000313" key="11">
    <source>
        <dbReference type="EMBL" id="GIG36954.1"/>
    </source>
</evidence>
<evidence type="ECO:0000259" key="10">
    <source>
        <dbReference type="Pfam" id="PF03600"/>
    </source>
</evidence>
<dbReference type="InterPro" id="IPR051679">
    <property type="entry name" value="DASS-Related_Transporters"/>
</dbReference>
<keyword evidence="7 9" id="KW-1133">Transmembrane helix</keyword>
<dbReference type="InterPro" id="IPR000802">
    <property type="entry name" value="Arsenical_pump_ArsB"/>
</dbReference>
<dbReference type="AlphaFoldDB" id="A0A919U6F6"/>
<feature type="transmembrane region" description="Helical" evidence="9">
    <location>
        <begin position="315"/>
        <end position="345"/>
    </location>
</feature>
<comment type="subcellular location">
    <subcellularLocation>
        <location evidence="1">Cell membrane</location>
        <topology evidence="1">Multi-pass membrane protein</topology>
    </subcellularLocation>
</comment>
<keyword evidence="5 9" id="KW-0812">Transmembrane</keyword>
<feature type="transmembrane region" description="Helical" evidence="9">
    <location>
        <begin position="93"/>
        <end position="115"/>
    </location>
</feature>
<dbReference type="PANTHER" id="PTHR43652:SF1">
    <property type="entry name" value="RESPONSE REGULATOR"/>
    <property type="match status" value="1"/>
</dbReference>
<evidence type="ECO:0000256" key="7">
    <source>
        <dbReference type="ARBA" id="ARBA00022989"/>
    </source>
</evidence>
<evidence type="ECO:0000256" key="1">
    <source>
        <dbReference type="ARBA" id="ARBA00004651"/>
    </source>
</evidence>
<evidence type="ECO:0000256" key="2">
    <source>
        <dbReference type="ARBA" id="ARBA00009843"/>
    </source>
</evidence>
<evidence type="ECO:0000256" key="8">
    <source>
        <dbReference type="ARBA" id="ARBA00023136"/>
    </source>
</evidence>
<keyword evidence="3" id="KW-0813">Transport</keyword>
<keyword evidence="8 9" id="KW-0472">Membrane</keyword>